<gene>
    <name evidence="1" type="ORF">Ahy_A03g013569</name>
</gene>
<proteinExistence type="predicted"/>
<name>A0A445DVN9_ARAHY</name>
<dbReference type="Proteomes" id="UP000289738">
    <property type="component" value="Chromosome A03"/>
</dbReference>
<keyword evidence="2" id="KW-1185">Reference proteome</keyword>
<organism evidence="1 2">
    <name type="scientific">Arachis hypogaea</name>
    <name type="common">Peanut</name>
    <dbReference type="NCBI Taxonomy" id="3818"/>
    <lineage>
        <taxon>Eukaryota</taxon>
        <taxon>Viridiplantae</taxon>
        <taxon>Streptophyta</taxon>
        <taxon>Embryophyta</taxon>
        <taxon>Tracheophyta</taxon>
        <taxon>Spermatophyta</taxon>
        <taxon>Magnoliopsida</taxon>
        <taxon>eudicotyledons</taxon>
        <taxon>Gunneridae</taxon>
        <taxon>Pentapetalae</taxon>
        <taxon>rosids</taxon>
        <taxon>fabids</taxon>
        <taxon>Fabales</taxon>
        <taxon>Fabaceae</taxon>
        <taxon>Papilionoideae</taxon>
        <taxon>50 kb inversion clade</taxon>
        <taxon>dalbergioids sensu lato</taxon>
        <taxon>Dalbergieae</taxon>
        <taxon>Pterocarpus clade</taxon>
        <taxon>Arachis</taxon>
    </lineage>
</organism>
<sequence length="66" mass="7401">MCVANNMQQAALGVSMLLSGRISDIEKLKFHWNVRRVGGAHTCLAPIMLQDHRQLDNSLICRVILI</sequence>
<protein>
    <submittedName>
        <fullName evidence="1">Uncharacterized protein</fullName>
    </submittedName>
</protein>
<accession>A0A445DVN9</accession>
<dbReference type="EMBL" id="SDMP01000003">
    <property type="protein sequence ID" value="RYR67258.1"/>
    <property type="molecule type" value="Genomic_DNA"/>
</dbReference>
<evidence type="ECO:0000313" key="1">
    <source>
        <dbReference type="EMBL" id="RYR67258.1"/>
    </source>
</evidence>
<evidence type="ECO:0000313" key="2">
    <source>
        <dbReference type="Proteomes" id="UP000289738"/>
    </source>
</evidence>
<reference evidence="1 2" key="1">
    <citation type="submission" date="2019-01" db="EMBL/GenBank/DDBJ databases">
        <title>Sequencing of cultivated peanut Arachis hypogaea provides insights into genome evolution and oil improvement.</title>
        <authorList>
            <person name="Chen X."/>
        </authorList>
    </citation>
    <scope>NUCLEOTIDE SEQUENCE [LARGE SCALE GENOMIC DNA]</scope>
    <source>
        <strain evidence="2">cv. Fuhuasheng</strain>
        <tissue evidence="1">Leaves</tissue>
    </source>
</reference>
<dbReference type="AlphaFoldDB" id="A0A445DVN9"/>
<comment type="caution">
    <text evidence="1">The sequence shown here is derived from an EMBL/GenBank/DDBJ whole genome shotgun (WGS) entry which is preliminary data.</text>
</comment>